<reference evidence="2 4" key="3">
    <citation type="submission" date="2024-04" db="EMBL/GenBank/DDBJ databases">
        <title>Genomic Markers of Mycobacteria.</title>
        <authorList>
            <person name="Soliman M.S."/>
            <person name="Elkholy A."/>
            <person name="Soliman N.S."/>
            <person name="Abbas A."/>
            <person name="Khayrat S."/>
            <person name="Shawky S."/>
        </authorList>
    </citation>
    <scope>NUCLEOTIDE SEQUENCE [LARGE SCALE GENOMIC DNA]</scope>
    <source>
        <strain evidence="2 4">Egy-CU-AM5</strain>
    </source>
</reference>
<evidence type="ECO:0000313" key="4">
    <source>
        <dbReference type="Proteomes" id="UP001558474"/>
    </source>
</evidence>
<reference evidence="1" key="1">
    <citation type="submission" date="2020-07" db="EMBL/GenBank/DDBJ databases">
        <authorList>
            <person name="Pettersson B.M.F."/>
            <person name="Behra P.R.K."/>
            <person name="Ramesh M."/>
            <person name="Das S."/>
            <person name="Dasgupta S."/>
            <person name="Kirsebom L.A."/>
        </authorList>
    </citation>
    <scope>NUCLEOTIDE SEQUENCE</scope>
    <source>
        <strain evidence="1">DSM 44242</strain>
    </source>
</reference>
<reference evidence="1" key="2">
    <citation type="journal article" date="2022" name="BMC Genomics">
        <title>Comparative genome analysis of mycobacteria focusing on tRNA and non-coding RNA.</title>
        <authorList>
            <person name="Behra P.R.K."/>
            <person name="Pettersson B.M.F."/>
            <person name="Ramesh M."/>
            <person name="Das S."/>
            <person name="Dasgupta S."/>
            <person name="Kirsebom L.A."/>
        </authorList>
    </citation>
    <scope>NUCLEOTIDE SEQUENCE</scope>
    <source>
        <strain evidence="1">DSM 44242</strain>
    </source>
</reference>
<proteinExistence type="predicted"/>
<dbReference type="EMBL" id="JBDLOU010000006">
    <property type="protein sequence ID" value="MEX3737456.1"/>
    <property type="molecule type" value="Genomic_DNA"/>
</dbReference>
<evidence type="ECO:0000313" key="1">
    <source>
        <dbReference type="EMBL" id="MCV7389256.1"/>
    </source>
</evidence>
<evidence type="ECO:0000313" key="2">
    <source>
        <dbReference type="EMBL" id="MEX3737456.1"/>
    </source>
</evidence>
<dbReference type="RefSeq" id="WP_036440552.1">
    <property type="nucleotide sequence ID" value="NZ_JACKVC010000016.1"/>
</dbReference>
<dbReference type="AlphaFoldDB" id="A0AAW5T3V7"/>
<sequence>MPADTLRADMAAIRALGDALNAHAADLDAVATALRSIPAPVLGPIGERFAAAFAQAVSAHSDAVAALGIRTGAGAVNAHSAAADYDSAGRRAAQLLPRV</sequence>
<comment type="caution">
    <text evidence="1">The sequence shown here is derived from an EMBL/GenBank/DDBJ whole genome shotgun (WGS) entry which is preliminary data.</text>
</comment>
<dbReference type="Proteomes" id="UP001141659">
    <property type="component" value="Unassembled WGS sequence"/>
</dbReference>
<accession>A0AAW5T3V7</accession>
<organism evidence="1 3">
    <name type="scientific">Mycolicibacterium porcinum</name>
    <dbReference type="NCBI Taxonomy" id="39693"/>
    <lineage>
        <taxon>Bacteria</taxon>
        <taxon>Bacillati</taxon>
        <taxon>Actinomycetota</taxon>
        <taxon>Actinomycetes</taxon>
        <taxon>Mycobacteriales</taxon>
        <taxon>Mycobacteriaceae</taxon>
        <taxon>Mycolicibacterium</taxon>
    </lineage>
</organism>
<dbReference type="Proteomes" id="UP001558474">
    <property type="component" value="Unassembled WGS sequence"/>
</dbReference>
<dbReference type="EMBL" id="JACKVC010000016">
    <property type="protein sequence ID" value="MCV7389256.1"/>
    <property type="molecule type" value="Genomic_DNA"/>
</dbReference>
<gene>
    <name evidence="2" type="ORF">ABFW12_04340</name>
    <name evidence="1" type="ORF">H5P34_14460</name>
</gene>
<protein>
    <submittedName>
        <fullName evidence="2">Type VII secretion target</fullName>
    </submittedName>
</protein>
<keyword evidence="4" id="KW-1185">Reference proteome</keyword>
<name>A0AAW5T3V7_9MYCO</name>
<evidence type="ECO:0000313" key="3">
    <source>
        <dbReference type="Proteomes" id="UP001141659"/>
    </source>
</evidence>